<dbReference type="EMBL" id="UYSL01000010">
    <property type="protein sequence ID" value="VDL61883.1"/>
    <property type="molecule type" value="Genomic_DNA"/>
</dbReference>
<sequence>MCQKGLVEPTPCRNHSHTHCIVSWYRSGGSKADIYQKVETVVCTAPGPAGDCRSKMRFTMPLRL</sequence>
<protein>
    <submittedName>
        <fullName evidence="3">RING-type domain-containing protein</fullName>
    </submittedName>
</protein>
<dbReference type="WBParaSite" id="NBR_0000005801-mRNA-1">
    <property type="protein sequence ID" value="NBR_0000005801-mRNA-1"/>
    <property type="gene ID" value="NBR_0000005801"/>
</dbReference>
<evidence type="ECO:0000313" key="2">
    <source>
        <dbReference type="Proteomes" id="UP000271162"/>
    </source>
</evidence>
<accession>A0A0N4XC95</accession>
<reference evidence="3" key="1">
    <citation type="submission" date="2017-02" db="UniProtKB">
        <authorList>
            <consortium name="WormBaseParasite"/>
        </authorList>
    </citation>
    <scope>IDENTIFICATION</scope>
</reference>
<keyword evidence="2" id="KW-1185">Reference proteome</keyword>
<organism evidence="3">
    <name type="scientific">Nippostrongylus brasiliensis</name>
    <name type="common">Rat hookworm</name>
    <dbReference type="NCBI Taxonomy" id="27835"/>
    <lineage>
        <taxon>Eukaryota</taxon>
        <taxon>Metazoa</taxon>
        <taxon>Ecdysozoa</taxon>
        <taxon>Nematoda</taxon>
        <taxon>Chromadorea</taxon>
        <taxon>Rhabditida</taxon>
        <taxon>Rhabditina</taxon>
        <taxon>Rhabditomorpha</taxon>
        <taxon>Strongyloidea</taxon>
        <taxon>Heligmosomidae</taxon>
        <taxon>Nippostrongylus</taxon>
    </lineage>
</organism>
<gene>
    <name evidence="1" type="ORF">NBR_LOCUS59</name>
</gene>
<name>A0A0N4XC95_NIPBR</name>
<dbReference type="AlphaFoldDB" id="A0A0N4XC95"/>
<evidence type="ECO:0000313" key="1">
    <source>
        <dbReference type="EMBL" id="VDL61883.1"/>
    </source>
</evidence>
<reference evidence="1 2" key="2">
    <citation type="submission" date="2018-11" db="EMBL/GenBank/DDBJ databases">
        <authorList>
            <consortium name="Pathogen Informatics"/>
        </authorList>
    </citation>
    <scope>NUCLEOTIDE SEQUENCE [LARGE SCALE GENOMIC DNA]</scope>
</reference>
<proteinExistence type="predicted"/>
<evidence type="ECO:0000313" key="3">
    <source>
        <dbReference type="WBParaSite" id="NBR_0000005801-mRNA-1"/>
    </source>
</evidence>
<dbReference type="Proteomes" id="UP000271162">
    <property type="component" value="Unassembled WGS sequence"/>
</dbReference>